<comment type="similarity">
    <text evidence="2 10">Belongs to the beta sliding clamp family.</text>
</comment>
<keyword evidence="5 10" id="KW-0808">Transferase</keyword>
<keyword evidence="15" id="KW-1185">Reference proteome</keyword>
<dbReference type="Gene3D" id="3.10.150.10">
    <property type="entry name" value="DNA Polymerase III, subunit A, domain 2"/>
    <property type="match status" value="1"/>
</dbReference>
<evidence type="ECO:0000256" key="2">
    <source>
        <dbReference type="ARBA" id="ARBA00010752"/>
    </source>
</evidence>
<comment type="subcellular location">
    <subcellularLocation>
        <location evidence="1 10">Cytoplasm</location>
    </subcellularLocation>
</comment>
<evidence type="ECO:0000256" key="9">
    <source>
        <dbReference type="ARBA" id="ARBA00023125"/>
    </source>
</evidence>
<keyword evidence="4 10" id="KW-0963">Cytoplasm</keyword>
<dbReference type="EMBL" id="JAWIIV010000002">
    <property type="protein sequence ID" value="MEC4718311.1"/>
    <property type="molecule type" value="Genomic_DNA"/>
</dbReference>
<evidence type="ECO:0000259" key="11">
    <source>
        <dbReference type="Pfam" id="PF00712"/>
    </source>
</evidence>
<dbReference type="Gene3D" id="3.70.10.10">
    <property type="match status" value="1"/>
</dbReference>
<comment type="subunit">
    <text evidence="10">Forms a ring-shaped head-to-tail homodimer around DNA.</text>
</comment>
<dbReference type="InterPro" id="IPR001001">
    <property type="entry name" value="DNA_polIII_beta"/>
</dbReference>
<comment type="function">
    <text evidence="10">Confers DNA tethering and processivity to DNA polymerases and other proteins. Acts as a clamp, forming a ring around DNA (a reaction catalyzed by the clamp-loading complex) which diffuses in an ATP-independent manner freely and bidirectionally along dsDNA. Initially characterized for its ability to contact the catalytic subunit of DNA polymerase III (Pol III), a complex, multichain enzyme responsible for most of the replicative synthesis in bacteria; Pol III exhibits 3'-5' exonuclease proofreading activity. The beta chain is required for initiation of replication as well as for processivity of DNA replication.</text>
</comment>
<name>A0ABU6J4F0_9BURK</name>
<dbReference type="Pfam" id="PF02767">
    <property type="entry name" value="DNA_pol3_beta_2"/>
    <property type="match status" value="1"/>
</dbReference>
<dbReference type="Pfam" id="PF00712">
    <property type="entry name" value="DNA_pol3_beta"/>
    <property type="match status" value="1"/>
</dbReference>
<dbReference type="InterPro" id="IPR046938">
    <property type="entry name" value="DNA_clamp_sf"/>
</dbReference>
<comment type="caution">
    <text evidence="14">The sequence shown here is derived from an EMBL/GenBank/DDBJ whole genome shotgun (WGS) entry which is preliminary data.</text>
</comment>
<dbReference type="Pfam" id="PF02768">
    <property type="entry name" value="DNA_pol3_beta_3"/>
    <property type="match status" value="1"/>
</dbReference>
<organism evidence="14 15">
    <name type="scientific">Noviherbaspirillum album</name>
    <dbReference type="NCBI Taxonomy" id="3080276"/>
    <lineage>
        <taxon>Bacteria</taxon>
        <taxon>Pseudomonadati</taxon>
        <taxon>Pseudomonadota</taxon>
        <taxon>Betaproteobacteria</taxon>
        <taxon>Burkholderiales</taxon>
        <taxon>Oxalobacteraceae</taxon>
        <taxon>Noviherbaspirillum</taxon>
    </lineage>
</organism>
<evidence type="ECO:0000313" key="14">
    <source>
        <dbReference type="EMBL" id="MEC4718311.1"/>
    </source>
</evidence>
<gene>
    <name evidence="14" type="primary">dnaN</name>
    <name evidence="14" type="ORF">RY831_04065</name>
</gene>
<keyword evidence="8 10" id="KW-0239">DNA-directed DNA polymerase</keyword>
<dbReference type="PANTHER" id="PTHR30478">
    <property type="entry name" value="DNA POLYMERASE III SUBUNIT BETA"/>
    <property type="match status" value="1"/>
</dbReference>
<evidence type="ECO:0000259" key="13">
    <source>
        <dbReference type="Pfam" id="PF02768"/>
    </source>
</evidence>
<accession>A0ABU6J4F0</accession>
<dbReference type="SUPFAM" id="SSF55979">
    <property type="entry name" value="DNA clamp"/>
    <property type="match status" value="3"/>
</dbReference>
<dbReference type="CDD" id="cd00140">
    <property type="entry name" value="beta_clamp"/>
    <property type="match status" value="1"/>
</dbReference>
<feature type="domain" description="DNA polymerase III beta sliding clamp N-terminal" evidence="11">
    <location>
        <begin position="5"/>
        <end position="120"/>
    </location>
</feature>
<dbReference type="PIRSF" id="PIRSF000804">
    <property type="entry name" value="DNA_pol_III_b"/>
    <property type="match status" value="1"/>
</dbReference>
<evidence type="ECO:0000256" key="5">
    <source>
        <dbReference type="ARBA" id="ARBA00022679"/>
    </source>
</evidence>
<sequence length="376" mass="40476">MHLSISTTKEALLSPLAFVSGAADQRATLPIFGTTLIKTVQGKLSLLCSDGAVLARSMAECKVEKEGEIAVDARRLGDLLRAMPEKQAISLSIDKEQLLVKAGRSRFKLPVHAANEYPTMAASNEGMVTIQIGSKRLGEMVDEVSHAMGVSDVRSYLNGTYLTLKDGALWAVATDGHRMAISREVISGSEKITANEVIIPRKSAQLARKLLATSNENVTLVFGNKEFRLQFKDGTVLLSKCLEGKFPDWQRVVPQSPNTSKVVTDKLRTALTMIRATIDNSGASKKNATRRACSFVFGKTGIAISHADVASSEVEADSDDASNERVSLNVDYIADAADAVSTGDAVRFGFEDGSKPVTVRPAEADYPLLVVMPMKD</sequence>
<keyword evidence="9" id="KW-0238">DNA-binding</keyword>
<evidence type="ECO:0000256" key="7">
    <source>
        <dbReference type="ARBA" id="ARBA00022705"/>
    </source>
</evidence>
<evidence type="ECO:0000256" key="10">
    <source>
        <dbReference type="PIRNR" id="PIRNR000804"/>
    </source>
</evidence>
<evidence type="ECO:0000256" key="4">
    <source>
        <dbReference type="ARBA" id="ARBA00022490"/>
    </source>
</evidence>
<protein>
    <recommendedName>
        <fullName evidence="3 10">Beta sliding clamp</fullName>
    </recommendedName>
</protein>
<reference evidence="14 15" key="1">
    <citation type="submission" date="2023-10" db="EMBL/GenBank/DDBJ databases">
        <title>Noviherbaspirillum sp. CPCC 100848 genome assembly.</title>
        <authorList>
            <person name="Li X.Y."/>
            <person name="Fang X.M."/>
        </authorList>
    </citation>
    <scope>NUCLEOTIDE SEQUENCE [LARGE SCALE GENOMIC DNA]</scope>
    <source>
        <strain evidence="14 15">CPCC 100848</strain>
    </source>
</reference>
<evidence type="ECO:0000256" key="1">
    <source>
        <dbReference type="ARBA" id="ARBA00004496"/>
    </source>
</evidence>
<dbReference type="RefSeq" id="WP_326505060.1">
    <property type="nucleotide sequence ID" value="NZ_JAWIIV010000002.1"/>
</dbReference>
<dbReference type="NCBIfam" id="TIGR00663">
    <property type="entry name" value="dnan"/>
    <property type="match status" value="1"/>
</dbReference>
<feature type="domain" description="DNA polymerase III beta sliding clamp C-terminal" evidence="13">
    <location>
        <begin position="312"/>
        <end position="374"/>
    </location>
</feature>
<keyword evidence="7 10" id="KW-0235">DNA replication</keyword>
<evidence type="ECO:0000256" key="8">
    <source>
        <dbReference type="ARBA" id="ARBA00022932"/>
    </source>
</evidence>
<evidence type="ECO:0000259" key="12">
    <source>
        <dbReference type="Pfam" id="PF02767"/>
    </source>
</evidence>
<proteinExistence type="inferred from homology"/>
<evidence type="ECO:0000313" key="15">
    <source>
        <dbReference type="Proteomes" id="UP001352263"/>
    </source>
</evidence>
<dbReference type="Proteomes" id="UP001352263">
    <property type="component" value="Unassembled WGS sequence"/>
</dbReference>
<dbReference type="InterPro" id="IPR022635">
    <property type="entry name" value="DNA_polIII_beta_C"/>
</dbReference>
<dbReference type="SMART" id="SM00480">
    <property type="entry name" value="POL3Bc"/>
    <property type="match status" value="1"/>
</dbReference>
<evidence type="ECO:0000256" key="6">
    <source>
        <dbReference type="ARBA" id="ARBA00022695"/>
    </source>
</evidence>
<keyword evidence="6 10" id="KW-0548">Nucleotidyltransferase</keyword>
<dbReference type="PANTHER" id="PTHR30478:SF0">
    <property type="entry name" value="BETA SLIDING CLAMP"/>
    <property type="match status" value="1"/>
</dbReference>
<dbReference type="InterPro" id="IPR022634">
    <property type="entry name" value="DNA_polIII_beta_N"/>
</dbReference>
<dbReference type="InterPro" id="IPR022637">
    <property type="entry name" value="DNA_polIII_beta_cen"/>
</dbReference>
<evidence type="ECO:0000256" key="3">
    <source>
        <dbReference type="ARBA" id="ARBA00021035"/>
    </source>
</evidence>
<feature type="domain" description="DNA polymerase III beta sliding clamp central" evidence="12">
    <location>
        <begin position="132"/>
        <end position="248"/>
    </location>
</feature>
<dbReference type="GO" id="GO:0003887">
    <property type="term" value="F:DNA-directed DNA polymerase activity"/>
    <property type="evidence" value="ECO:0007669"/>
    <property type="project" value="UniProtKB-EC"/>
</dbReference>